<feature type="domain" description="Peptidase M1 membrane alanine aminopeptidase" evidence="17">
    <location>
        <begin position="252"/>
        <end position="461"/>
    </location>
</feature>
<evidence type="ECO:0000256" key="9">
    <source>
        <dbReference type="ARBA" id="ARBA00022723"/>
    </source>
</evidence>
<evidence type="ECO:0000256" key="16">
    <source>
        <dbReference type="SAM" id="MobiDB-lite"/>
    </source>
</evidence>
<evidence type="ECO:0000256" key="6">
    <source>
        <dbReference type="ARBA" id="ARBA00022438"/>
    </source>
</evidence>
<keyword evidence="11" id="KW-0378">Hydrolase</keyword>
<keyword evidence="7" id="KW-0042">Antenna complex</keyword>
<dbReference type="InterPro" id="IPR016024">
    <property type="entry name" value="ARM-type_fold"/>
</dbReference>
<comment type="cofactor">
    <cofactor evidence="2">
        <name>Zn(2+)</name>
        <dbReference type="ChEBI" id="CHEBI:29105"/>
    </cofactor>
</comment>
<keyword evidence="6" id="KW-0031">Aminopeptidase</keyword>
<gene>
    <name evidence="19" type="ORF">JX360_13240</name>
</gene>
<dbReference type="Proteomes" id="UP000830835">
    <property type="component" value="Unassembled WGS sequence"/>
</dbReference>
<evidence type="ECO:0000256" key="11">
    <source>
        <dbReference type="ARBA" id="ARBA00022801"/>
    </source>
</evidence>
<evidence type="ECO:0000256" key="7">
    <source>
        <dbReference type="ARBA" id="ARBA00022549"/>
    </source>
</evidence>
<feature type="domain" description="Aminopeptidase N-like N-terminal" evidence="18">
    <location>
        <begin position="44"/>
        <end position="216"/>
    </location>
</feature>
<dbReference type="InterPro" id="IPR004155">
    <property type="entry name" value="PBS_lyase_HEAT"/>
</dbReference>
<dbReference type="InterPro" id="IPR014782">
    <property type="entry name" value="Peptidase_M1_dom"/>
</dbReference>
<dbReference type="SUPFAM" id="SSF48371">
    <property type="entry name" value="ARM repeat"/>
    <property type="match status" value="1"/>
</dbReference>
<dbReference type="InterPro" id="IPR050344">
    <property type="entry name" value="Peptidase_M1_aminopeptidases"/>
</dbReference>
<evidence type="ECO:0000256" key="1">
    <source>
        <dbReference type="ARBA" id="ARBA00000098"/>
    </source>
</evidence>
<dbReference type="InterPro" id="IPR001930">
    <property type="entry name" value="Peptidase_M1"/>
</dbReference>
<dbReference type="InterPro" id="IPR011989">
    <property type="entry name" value="ARM-like"/>
</dbReference>
<keyword evidence="10" id="KW-0605">Phycobilisome</keyword>
<dbReference type="CDD" id="cd09603">
    <property type="entry name" value="M1_APN_like"/>
    <property type="match status" value="1"/>
</dbReference>
<dbReference type="SMART" id="SM00567">
    <property type="entry name" value="EZ_HEAT"/>
    <property type="match status" value="5"/>
</dbReference>
<protein>
    <recommendedName>
        <fullName evidence="5">Aminopeptidase N</fullName>
        <ecNumber evidence="4">3.4.11.2</ecNumber>
    </recommendedName>
    <alternativeName>
        <fullName evidence="14">Alanine aminopeptidase</fullName>
    </alternativeName>
    <alternativeName>
        <fullName evidence="15">Lysyl aminopeptidase</fullName>
    </alternativeName>
</protein>
<dbReference type="Gene3D" id="2.60.40.1730">
    <property type="entry name" value="tricorn interacting facor f3 domain"/>
    <property type="match status" value="1"/>
</dbReference>
<dbReference type="EMBL" id="JAFIRA010000038">
    <property type="protein sequence ID" value="MCJ2543853.1"/>
    <property type="molecule type" value="Genomic_DNA"/>
</dbReference>
<keyword evidence="8" id="KW-0645">Protease</keyword>
<reference evidence="19" key="1">
    <citation type="submission" date="2021-02" db="EMBL/GenBank/DDBJ databases">
        <title>The CRISPR/cas machinery reduction and long-range gene transfer in the hot spring cyanobacterium Synechococcus.</title>
        <authorList>
            <person name="Dvorak P."/>
            <person name="Jahodarova E."/>
            <person name="Hasler P."/>
            <person name="Poulickova A."/>
        </authorList>
    </citation>
    <scope>NUCLEOTIDE SEQUENCE</scope>
    <source>
        <strain evidence="19">Rupite</strain>
    </source>
</reference>
<evidence type="ECO:0000313" key="19">
    <source>
        <dbReference type="EMBL" id="MCJ2543853.1"/>
    </source>
</evidence>
<evidence type="ECO:0000256" key="13">
    <source>
        <dbReference type="ARBA" id="ARBA00023049"/>
    </source>
</evidence>
<comment type="catalytic activity">
    <reaction evidence="1">
        <text>Release of an N-terminal amino acid, Xaa-|-Yaa- from a peptide, amide or arylamide. Xaa is preferably Ala, but may be most amino acids including Pro (slow action). When a terminal hydrophobic residue is followed by a prolyl residue, the two may be released as an intact Xaa-Pro dipeptide.</text>
        <dbReference type="EC" id="3.4.11.2"/>
    </reaction>
</comment>
<feature type="region of interest" description="Disordered" evidence="16">
    <location>
        <begin position="854"/>
        <end position="873"/>
    </location>
</feature>
<dbReference type="PRINTS" id="PR00756">
    <property type="entry name" value="ALADIPTASE"/>
</dbReference>
<dbReference type="SUPFAM" id="SSF55486">
    <property type="entry name" value="Metalloproteases ('zincins'), catalytic domain"/>
    <property type="match status" value="1"/>
</dbReference>
<evidence type="ECO:0000256" key="4">
    <source>
        <dbReference type="ARBA" id="ARBA00012564"/>
    </source>
</evidence>
<dbReference type="PANTHER" id="PTHR11533:SF174">
    <property type="entry name" value="PUROMYCIN-SENSITIVE AMINOPEPTIDASE-RELATED"/>
    <property type="match status" value="1"/>
</dbReference>
<keyword evidence="12" id="KW-0862">Zinc</keyword>
<dbReference type="Pfam" id="PF17900">
    <property type="entry name" value="Peptidase_M1_N"/>
    <property type="match status" value="1"/>
</dbReference>
<accession>A0ABT0CDK9</accession>
<name>A0ABT0CDK9_THEVL</name>
<dbReference type="SUPFAM" id="SSF63737">
    <property type="entry name" value="Leukotriene A4 hydrolase N-terminal domain"/>
    <property type="match status" value="1"/>
</dbReference>
<organism evidence="19 20">
    <name type="scientific">Thermostichus vulcanus str. 'Rupite'</name>
    <dbReference type="NCBI Taxonomy" id="2813851"/>
    <lineage>
        <taxon>Bacteria</taxon>
        <taxon>Bacillati</taxon>
        <taxon>Cyanobacteriota</taxon>
        <taxon>Cyanophyceae</taxon>
        <taxon>Thermostichales</taxon>
        <taxon>Thermostichaceae</taxon>
        <taxon>Thermostichus</taxon>
    </lineage>
</organism>
<dbReference type="InterPro" id="IPR027268">
    <property type="entry name" value="Peptidase_M4/M1_CTD_sf"/>
</dbReference>
<evidence type="ECO:0000259" key="18">
    <source>
        <dbReference type="Pfam" id="PF17900"/>
    </source>
</evidence>
<dbReference type="Pfam" id="PF13646">
    <property type="entry name" value="HEAT_2"/>
    <property type="match status" value="2"/>
</dbReference>
<evidence type="ECO:0000256" key="8">
    <source>
        <dbReference type="ARBA" id="ARBA00022670"/>
    </source>
</evidence>
<keyword evidence="20" id="KW-1185">Reference proteome</keyword>
<evidence type="ECO:0000256" key="5">
    <source>
        <dbReference type="ARBA" id="ARBA00015611"/>
    </source>
</evidence>
<evidence type="ECO:0000256" key="10">
    <source>
        <dbReference type="ARBA" id="ARBA00022738"/>
    </source>
</evidence>
<dbReference type="Gene3D" id="1.10.390.10">
    <property type="entry name" value="Neutral Protease Domain 2"/>
    <property type="match status" value="1"/>
</dbReference>
<dbReference type="RefSeq" id="WP_244351809.1">
    <property type="nucleotide sequence ID" value="NZ_JAFIRA010000038.1"/>
</dbReference>
<dbReference type="InterPro" id="IPR045357">
    <property type="entry name" value="Aminopeptidase_N-like_N"/>
</dbReference>
<evidence type="ECO:0000259" key="17">
    <source>
        <dbReference type="Pfam" id="PF01433"/>
    </source>
</evidence>
<evidence type="ECO:0000313" key="20">
    <source>
        <dbReference type="Proteomes" id="UP000830835"/>
    </source>
</evidence>
<dbReference type="InterPro" id="IPR042097">
    <property type="entry name" value="Aminopeptidase_N-like_N_sf"/>
</dbReference>
<keyword evidence="9" id="KW-0479">Metal-binding</keyword>
<dbReference type="PANTHER" id="PTHR11533">
    <property type="entry name" value="PROTEASE M1 ZINC METALLOPROTEASE"/>
    <property type="match status" value="1"/>
</dbReference>
<evidence type="ECO:0000256" key="15">
    <source>
        <dbReference type="ARBA" id="ARBA00031533"/>
    </source>
</evidence>
<dbReference type="Gene3D" id="1.25.10.10">
    <property type="entry name" value="Leucine-rich Repeat Variant"/>
    <property type="match status" value="2"/>
</dbReference>
<evidence type="ECO:0000256" key="2">
    <source>
        <dbReference type="ARBA" id="ARBA00001947"/>
    </source>
</evidence>
<proteinExistence type="inferred from homology"/>
<sequence length="873" mass="98676">MTQLDAHTWNLIFGGLDTESKYKPFALPGSRPHYTPDRPGQVQHIRLQLDLDLESEIVLGHCQIRLQPVRAGIHTLKLDAVRLGIQSVQVDGEAQTFTDDGESLQIQLSQPTGEDPLTLEITYRLEKPERGLYFIKPSAHYPNKPVQVWTQGEDEDSRYWFPCFDYPGQLATSELVVTVPDPYRVISNGRLLAVEQLPGGRTRYHWYQEQVHPTYLMTLAVGDFAEIQDHWQGIPVTYWVEKGREADAKRSLGKTPAMIEFFSNAFGYPYPYPKYAQVCVADFIFGGMENTSTTLLTDRCLMDERAALDYLWTESLVAHELAHQWFGDLLVIKHWSHAWLKEGMATYAEVLWEEYTTGYEEAAYHRYQDQQAYLNEDSNRYRRPMVTHIYKEAIELYDCHIYQKGGCVYHMIRHQLGDDLFQKAIQTFVHNHAHRTVETIDLLRAIDQATGQNLAPLFDQYVFRGGHPDYKVAYSWDPDTNLAKVTVTQTQDKEYLFDLRIPIVFGFVSKSSPVPKLKTFTVRIHEAEQSFYFPLEEKPSFISFDHGNHTLKTVELTYGIPELKAQLYHAPDSIARLLAAQALAKKGGVEVVRALETALKQEPYWHVRVEICKALGSLSLDQAFEVLRSTLQDPSPHVRKAAIEALSQQKSLENFQVIRPFLEQGDPSYQVEAAAAVALGTIAGSTLEPKPQEAEVVALFQTALEQKAGWNEVVRAGVLSGLAQMKRSEKALDLLLQHTQLGIPQPLRLAAIRALGTYASDQENPRVLECLGDLCRETSFFTQMAVITALSQLNSPKAIPLLQSLGTQDGRIERRINEAIQKVQSRLGGEQSTQQLREELDQLKKSHQELLSRIGSLEAKAGSPPANGTSSPS</sequence>
<dbReference type="EC" id="3.4.11.2" evidence="4"/>
<comment type="caution">
    <text evidence="19">The sequence shown here is derived from an EMBL/GenBank/DDBJ whole genome shotgun (WGS) entry which is preliminary data.</text>
</comment>
<comment type="similarity">
    <text evidence="3">Belongs to the peptidase M1 family.</text>
</comment>
<evidence type="ECO:0000256" key="14">
    <source>
        <dbReference type="ARBA" id="ARBA00029811"/>
    </source>
</evidence>
<evidence type="ECO:0000256" key="3">
    <source>
        <dbReference type="ARBA" id="ARBA00010136"/>
    </source>
</evidence>
<keyword evidence="13" id="KW-0482">Metalloprotease</keyword>
<evidence type="ECO:0000256" key="12">
    <source>
        <dbReference type="ARBA" id="ARBA00022833"/>
    </source>
</evidence>
<dbReference type="Pfam" id="PF01433">
    <property type="entry name" value="Peptidase_M1"/>
    <property type="match status" value="1"/>
</dbReference>